<dbReference type="PANTHER" id="PTHR10009:SF18">
    <property type="entry name" value="PROTEIN YELLOW-LIKE PROTEIN"/>
    <property type="match status" value="1"/>
</dbReference>
<reference evidence="5" key="2">
    <citation type="submission" date="2021-08" db="EMBL/GenBank/DDBJ databases">
        <authorList>
            <person name="Eriksson T."/>
        </authorList>
    </citation>
    <scope>NUCLEOTIDE SEQUENCE</scope>
    <source>
        <strain evidence="5">Stoneville</strain>
        <tissue evidence="5">Whole head</tissue>
    </source>
</reference>
<dbReference type="EMBL" id="JABDTM020028388">
    <property type="protein sequence ID" value="KAH0809025.1"/>
    <property type="molecule type" value="Genomic_DNA"/>
</dbReference>
<evidence type="ECO:0000313" key="6">
    <source>
        <dbReference type="Proteomes" id="UP000719412"/>
    </source>
</evidence>
<comment type="caution">
    <text evidence="5">The sequence shown here is derived from an EMBL/GenBank/DDBJ whole genome shotgun (WGS) entry which is preliminary data.</text>
</comment>
<dbReference type="Proteomes" id="UP000719412">
    <property type="component" value="Unassembled WGS sequence"/>
</dbReference>
<dbReference type="PANTHER" id="PTHR10009">
    <property type="entry name" value="PROTEIN YELLOW-RELATED"/>
    <property type="match status" value="1"/>
</dbReference>
<evidence type="ECO:0000256" key="3">
    <source>
        <dbReference type="ARBA" id="ARBA00022525"/>
    </source>
</evidence>
<organism evidence="5 6">
    <name type="scientific">Tenebrio molitor</name>
    <name type="common">Yellow mealworm beetle</name>
    <dbReference type="NCBI Taxonomy" id="7067"/>
    <lineage>
        <taxon>Eukaryota</taxon>
        <taxon>Metazoa</taxon>
        <taxon>Ecdysozoa</taxon>
        <taxon>Arthropoda</taxon>
        <taxon>Hexapoda</taxon>
        <taxon>Insecta</taxon>
        <taxon>Pterygota</taxon>
        <taxon>Neoptera</taxon>
        <taxon>Endopterygota</taxon>
        <taxon>Coleoptera</taxon>
        <taxon>Polyphaga</taxon>
        <taxon>Cucujiformia</taxon>
        <taxon>Tenebrionidae</taxon>
        <taxon>Tenebrio</taxon>
    </lineage>
</organism>
<evidence type="ECO:0000256" key="4">
    <source>
        <dbReference type="ARBA" id="ARBA00022729"/>
    </source>
</evidence>
<comment type="subcellular location">
    <subcellularLocation>
        <location evidence="1">Secreted</location>
    </subcellularLocation>
</comment>
<gene>
    <name evidence="5" type="ORF">GEV33_013762</name>
</gene>
<evidence type="ECO:0000256" key="1">
    <source>
        <dbReference type="ARBA" id="ARBA00004613"/>
    </source>
</evidence>
<dbReference type="InterPro" id="IPR011042">
    <property type="entry name" value="6-blade_b-propeller_TolB-like"/>
</dbReference>
<dbReference type="FunFam" id="2.120.10.30:FF:000045">
    <property type="entry name" value="Blast:Protein yellow"/>
    <property type="match status" value="1"/>
</dbReference>
<proteinExistence type="inferred from homology"/>
<dbReference type="InterPro" id="IPR017996">
    <property type="entry name" value="MRJP/yellow-related"/>
</dbReference>
<dbReference type="Gene3D" id="2.120.10.30">
    <property type="entry name" value="TolB, C-terminal domain"/>
    <property type="match status" value="2"/>
</dbReference>
<keyword evidence="4" id="KW-0732">Signal</keyword>
<sequence>MFDEEDAAAFVVGNLTFKRLAPLDGIALSPSHSKTGNKMLFYSPLAGMNLYSIKTKVLKNEKLIESGDWRRAIKVVGKKQGQSDGLIIDNKGNLFYTLPPLYGIGRWNINSQFSTAEVIAKDESMVWTGSFAFDNKGNLRLLTNNINKFMDPAVQLELTGEIMFKIFKHYTVIIALTHHCTGNQTQESNNSSAFSVAYQWSLVNFTWNSESDYNDAISSGSYIPGNVAVAGIKYYKDKLYLAMPRIRDGVPTTVGYISTNSTQTNPLVAPFPDWTTADNCDQLESVQSLEIDRNGTMWVLDGFRVTPRAKCPPKLVLYDLNDGAKVVHTFTFPEQICLSRGGFLNDIVIDDSDGVFAYITDNSPVDPGLIVYSREKNRAWKLRDSTMFAELDAANYVVDGDKFTQLAPIDGIALSPRGRAGPRRVYYCSLTGVKLYSICTSILKREEASSGGGWRDQVSVIGEKQAQGDGMMMDSKGDLYYGLLPLYGVGKWNVDEPFSRAEILDHNRETMIWTDSFALDDEGYLYLLANHINKFQDPNYKWNNKDPAVIRILKLFTNTQSYLY</sequence>
<protein>
    <submittedName>
        <fullName evidence="5">Uncharacterized protein</fullName>
    </submittedName>
</protein>
<keyword evidence="3" id="KW-0964">Secreted</keyword>
<accession>A0A8J6H6J2</accession>
<dbReference type="SUPFAM" id="SSF63829">
    <property type="entry name" value="Calcium-dependent phosphotriesterase"/>
    <property type="match status" value="1"/>
</dbReference>
<evidence type="ECO:0000313" key="5">
    <source>
        <dbReference type="EMBL" id="KAH0809025.1"/>
    </source>
</evidence>
<reference evidence="5" key="1">
    <citation type="journal article" date="2020" name="J Insects Food Feed">
        <title>The yellow mealworm (Tenebrio molitor) genome: a resource for the emerging insects as food and feed industry.</title>
        <authorList>
            <person name="Eriksson T."/>
            <person name="Andere A."/>
            <person name="Kelstrup H."/>
            <person name="Emery V."/>
            <person name="Picard C."/>
        </authorList>
    </citation>
    <scope>NUCLEOTIDE SEQUENCE</scope>
    <source>
        <strain evidence="5">Stoneville</strain>
        <tissue evidence="5">Whole head</tissue>
    </source>
</reference>
<name>A0A8J6H6J2_TENMO</name>
<keyword evidence="6" id="KW-1185">Reference proteome</keyword>
<dbReference type="Pfam" id="PF03022">
    <property type="entry name" value="MRJP"/>
    <property type="match status" value="2"/>
</dbReference>
<dbReference type="AlphaFoldDB" id="A0A8J6H6J2"/>
<comment type="similarity">
    <text evidence="2">Belongs to the major royal jelly protein family.</text>
</comment>
<dbReference type="GO" id="GO:0005576">
    <property type="term" value="C:extracellular region"/>
    <property type="evidence" value="ECO:0007669"/>
    <property type="project" value="UniProtKB-SubCell"/>
</dbReference>
<evidence type="ECO:0000256" key="2">
    <source>
        <dbReference type="ARBA" id="ARBA00009127"/>
    </source>
</evidence>